<evidence type="ECO:0000256" key="1">
    <source>
        <dbReference type="ARBA" id="ARBA00022676"/>
    </source>
</evidence>
<keyword evidence="2 5" id="KW-0808">Transferase</keyword>
<name>L8GYF0_ACACF</name>
<reference evidence="5 6" key="1">
    <citation type="journal article" date="2013" name="Genome Biol.">
        <title>Genome of Acanthamoeba castellanii highlights extensive lateral gene transfer and early evolution of tyrosine kinase signaling.</title>
        <authorList>
            <person name="Clarke M."/>
            <person name="Lohan A.J."/>
            <person name="Liu B."/>
            <person name="Lagkouvardos I."/>
            <person name="Roy S."/>
            <person name="Zafar N."/>
            <person name="Bertelli C."/>
            <person name="Schilde C."/>
            <person name="Kianianmomeni A."/>
            <person name="Burglin T.R."/>
            <person name="Frech C."/>
            <person name="Turcotte B."/>
            <person name="Kopec K.O."/>
            <person name="Synnott J.M."/>
            <person name="Choo C."/>
            <person name="Paponov I."/>
            <person name="Finkler A."/>
            <person name="Soon Heng Tan C."/>
            <person name="Hutchins A.P."/>
            <person name="Weinmeier T."/>
            <person name="Rattei T."/>
            <person name="Chu J.S."/>
            <person name="Gimenez G."/>
            <person name="Irimia M."/>
            <person name="Rigden D.J."/>
            <person name="Fitzpatrick D.A."/>
            <person name="Lorenzo-Morales J."/>
            <person name="Bateman A."/>
            <person name="Chiu C.H."/>
            <person name="Tang P."/>
            <person name="Hegemann P."/>
            <person name="Fromm H."/>
            <person name="Raoult D."/>
            <person name="Greub G."/>
            <person name="Miranda-Saavedra D."/>
            <person name="Chen N."/>
            <person name="Nash P."/>
            <person name="Ginger M.L."/>
            <person name="Horn M."/>
            <person name="Schaap P."/>
            <person name="Caler L."/>
            <person name="Loftus B."/>
        </authorList>
    </citation>
    <scope>NUCLEOTIDE SEQUENCE [LARGE SCALE GENOMIC DNA]</scope>
    <source>
        <strain evidence="5 6">Neff</strain>
    </source>
</reference>
<evidence type="ECO:0000256" key="2">
    <source>
        <dbReference type="ARBA" id="ARBA00022679"/>
    </source>
</evidence>
<dbReference type="PANTHER" id="PTHR48043:SF145">
    <property type="entry name" value="FI06409P-RELATED"/>
    <property type="match status" value="1"/>
</dbReference>
<dbReference type="PANTHER" id="PTHR48043">
    <property type="entry name" value="EG:EG0003.4 PROTEIN-RELATED"/>
    <property type="match status" value="1"/>
</dbReference>
<dbReference type="InterPro" id="IPR010610">
    <property type="entry name" value="EryCIII-like_C"/>
</dbReference>
<feature type="compositionally biased region" description="Low complexity" evidence="3">
    <location>
        <begin position="149"/>
        <end position="159"/>
    </location>
</feature>
<dbReference type="GeneID" id="14918774"/>
<protein>
    <submittedName>
        <fullName evidence="5">Glycosyl transferase, putative</fullName>
    </submittedName>
</protein>
<dbReference type="SUPFAM" id="SSF53756">
    <property type="entry name" value="UDP-Glycosyltransferase/glycogen phosphorylase"/>
    <property type="match status" value="1"/>
</dbReference>
<dbReference type="Pfam" id="PF06722">
    <property type="entry name" value="EryCIII-like_C"/>
    <property type="match status" value="1"/>
</dbReference>
<dbReference type="AlphaFoldDB" id="L8GYF0"/>
<evidence type="ECO:0000256" key="3">
    <source>
        <dbReference type="SAM" id="MobiDB-lite"/>
    </source>
</evidence>
<accession>L8GYF0</accession>
<dbReference type="Gene3D" id="3.40.50.2000">
    <property type="entry name" value="Glycogen Phosphorylase B"/>
    <property type="match status" value="1"/>
</dbReference>
<keyword evidence="6" id="KW-1185">Reference proteome</keyword>
<dbReference type="GO" id="GO:0016757">
    <property type="term" value="F:glycosyltransferase activity"/>
    <property type="evidence" value="ECO:0007669"/>
    <property type="project" value="UniProtKB-KW"/>
</dbReference>
<dbReference type="KEGG" id="acan:ACA1_327270"/>
<evidence type="ECO:0000313" key="6">
    <source>
        <dbReference type="Proteomes" id="UP000011083"/>
    </source>
</evidence>
<dbReference type="Proteomes" id="UP000011083">
    <property type="component" value="Unassembled WGS sequence"/>
</dbReference>
<dbReference type="RefSeq" id="XP_004340039.1">
    <property type="nucleotide sequence ID" value="XM_004339991.1"/>
</dbReference>
<proteinExistence type="predicted"/>
<keyword evidence="1" id="KW-0328">Glycosyltransferase</keyword>
<dbReference type="OrthoDB" id="5835829at2759"/>
<evidence type="ECO:0000313" key="5">
    <source>
        <dbReference type="EMBL" id="ELR18020.1"/>
    </source>
</evidence>
<dbReference type="EMBL" id="KB007965">
    <property type="protein sequence ID" value="ELR18020.1"/>
    <property type="molecule type" value="Genomic_DNA"/>
</dbReference>
<feature type="domain" description="Erythromycin biosynthesis protein CIII-like C-terminal" evidence="4">
    <location>
        <begin position="37"/>
        <end position="106"/>
    </location>
</feature>
<dbReference type="InterPro" id="IPR050271">
    <property type="entry name" value="UDP-glycosyltransferase"/>
</dbReference>
<feature type="region of interest" description="Disordered" evidence="3">
    <location>
        <begin position="135"/>
        <end position="174"/>
    </location>
</feature>
<gene>
    <name evidence="5" type="ORF">ACA1_327270</name>
</gene>
<evidence type="ECO:0000259" key="4">
    <source>
        <dbReference type="Pfam" id="PF06722"/>
    </source>
</evidence>
<organism evidence="5 6">
    <name type="scientific">Acanthamoeba castellanii (strain ATCC 30010 / Neff)</name>
    <dbReference type="NCBI Taxonomy" id="1257118"/>
    <lineage>
        <taxon>Eukaryota</taxon>
        <taxon>Amoebozoa</taxon>
        <taxon>Discosea</taxon>
        <taxon>Longamoebia</taxon>
        <taxon>Centramoebida</taxon>
        <taxon>Acanthamoebidae</taxon>
        <taxon>Acanthamoeba</taxon>
    </lineage>
</organism>
<dbReference type="VEuPathDB" id="AmoebaDB:ACA1_327270"/>
<sequence>MGTLYWTNPLFFRTCFAAFKNSPHLFVMSVGKGNLDNFIVKEYVPQPQILDRASVFISHGGMGGISEAMVSNVPMVLLPKTIEQQMNMRRIEELGAGMNLGCPAVDRLLDPKVSAAYVEATQSCEETGGAKLAGTQHCAHAPSPKRTRSSTAAATNAASGCERDARVQSPDAVP</sequence>